<dbReference type="Gene3D" id="3.40.50.1000">
    <property type="entry name" value="HAD superfamily/HAD-like"/>
    <property type="match status" value="1"/>
</dbReference>
<evidence type="ECO:0000313" key="1">
    <source>
        <dbReference type="EMBL" id="UEX89653.1"/>
    </source>
</evidence>
<dbReference type="Pfam" id="PF08282">
    <property type="entry name" value="Hydrolase_3"/>
    <property type="match status" value="1"/>
</dbReference>
<dbReference type="Proteomes" id="UP001197626">
    <property type="component" value="Chromosome"/>
</dbReference>
<sequence>MKFVFDVDGTICFNGQFIEPELVNEIKRIEKQNEVIFASARPIRDLLPVVRNFEYNFLIGGNGSIISREGEIEVIKAIPGVVYSKIKDLIRKYHLKYIIDGAFDYASNVSESSNIYQQLDPDNLANKVEMEAIEEPIKIILIDIPEELFIEIKRHIAKLGSNISILYHDGEHNIDITAKGINKFSTLKKIIGNEAYIAYGNDVNDYELLQNAAQSFYVSDNVEKLSFDITEVVKSNFKSLVMSLKKL</sequence>
<dbReference type="InterPro" id="IPR006379">
    <property type="entry name" value="HAD-SF_hydro_IIB"/>
</dbReference>
<dbReference type="PANTHER" id="PTHR10000">
    <property type="entry name" value="PHOSPHOSERINE PHOSPHATASE"/>
    <property type="match status" value="1"/>
</dbReference>
<dbReference type="NCBIfam" id="TIGR01484">
    <property type="entry name" value="HAD-SF-IIB"/>
    <property type="match status" value="1"/>
</dbReference>
<dbReference type="InterPro" id="IPR023214">
    <property type="entry name" value="HAD_sf"/>
</dbReference>
<gene>
    <name evidence="1" type="ORF">LN051_08750</name>
</gene>
<reference evidence="1 2" key="1">
    <citation type="journal article" date="2022" name="Pathogens">
        <title>Staphylococcus ratti sp. nov. Isolated from a Lab Rat.</title>
        <authorList>
            <person name="Kovarovic V."/>
            <person name="Sedlacek I."/>
            <person name="Petras P."/>
            <person name="Kralova S."/>
            <person name="Maslanova I."/>
            <person name="Svec P."/>
            <person name="Neumann-Schaal M."/>
            <person name="Botka T."/>
            <person name="Gelbicova T."/>
            <person name="Stankova E."/>
            <person name="Doskar J."/>
            <person name="Pantucek R."/>
        </authorList>
    </citation>
    <scope>NUCLEOTIDE SEQUENCE [LARGE SCALE GENOMIC DNA]</scope>
    <source>
        <strain evidence="1 2">CCM 9025</strain>
    </source>
</reference>
<organism evidence="1 2">
    <name type="scientific">Staphylococcus ratti</name>
    <dbReference type="NCBI Taxonomy" id="2892440"/>
    <lineage>
        <taxon>Bacteria</taxon>
        <taxon>Bacillati</taxon>
        <taxon>Bacillota</taxon>
        <taxon>Bacilli</taxon>
        <taxon>Bacillales</taxon>
        <taxon>Staphylococcaceae</taxon>
        <taxon>Staphylococcus</taxon>
    </lineage>
</organism>
<dbReference type="Gene3D" id="3.30.1240.10">
    <property type="match status" value="1"/>
</dbReference>
<keyword evidence="1" id="KW-0378">Hydrolase</keyword>
<keyword evidence="2" id="KW-1185">Reference proteome</keyword>
<dbReference type="PANTHER" id="PTHR10000:SF53">
    <property type="entry name" value="5-AMINO-6-(5-PHOSPHO-D-RIBITYLAMINO)URACIL PHOSPHATASE YBJI-RELATED"/>
    <property type="match status" value="1"/>
</dbReference>
<name>A0ABY3PBK8_9STAP</name>
<dbReference type="EMBL" id="CP086654">
    <property type="protein sequence ID" value="UEX89653.1"/>
    <property type="molecule type" value="Genomic_DNA"/>
</dbReference>
<proteinExistence type="predicted"/>
<accession>A0ABY3PBK8</accession>
<dbReference type="InterPro" id="IPR036412">
    <property type="entry name" value="HAD-like_sf"/>
</dbReference>
<dbReference type="SUPFAM" id="SSF56784">
    <property type="entry name" value="HAD-like"/>
    <property type="match status" value="1"/>
</dbReference>
<protein>
    <submittedName>
        <fullName evidence="1">HAD family hydrolase</fullName>
    </submittedName>
</protein>
<dbReference type="GO" id="GO:0016787">
    <property type="term" value="F:hydrolase activity"/>
    <property type="evidence" value="ECO:0007669"/>
    <property type="project" value="UniProtKB-KW"/>
</dbReference>
<dbReference type="RefSeq" id="WP_229292159.1">
    <property type="nucleotide sequence ID" value="NZ_CP086654.1"/>
</dbReference>
<evidence type="ECO:0000313" key="2">
    <source>
        <dbReference type="Proteomes" id="UP001197626"/>
    </source>
</evidence>